<keyword evidence="1" id="KW-0238">DNA-binding</keyword>
<comment type="caution">
    <text evidence="4">The sequence shown here is derived from an EMBL/GenBank/DDBJ whole genome shotgun (WGS) entry which is preliminary data.</text>
</comment>
<feature type="compositionally biased region" description="Low complexity" evidence="2">
    <location>
        <begin position="173"/>
        <end position="185"/>
    </location>
</feature>
<proteinExistence type="predicted"/>
<keyword evidence="5" id="KW-1185">Reference proteome</keyword>
<sequence>MSQSEMNQQKSKKEQQSKKYRILSFEDKQKIMKVLQYNNTIDTLSTLSAQYKTSIKNLRRWYNEGINRKPGCGRKKLNLEAEKKLCVWIIEQSAKQGKRVRRTQLKDQAISLFNDKYFKASKAWQDEFIRNYDIKYQVNEILYQKGMLNTLQKQKFLEMQEKRKVESNEKINENSSSQQDHNQSQIPTQTKSEENNYQCQTSAFCQDDYQWFQTPQFDVKFEESFNQQQFEASPKINTLNEDSWDYKINQNELQDSEFEGFSCSKKTKKLQKKKRIY</sequence>
<dbReference type="InterPro" id="IPR006600">
    <property type="entry name" value="HTH_CenpB_DNA-bd_dom"/>
</dbReference>
<evidence type="ECO:0000313" key="4">
    <source>
        <dbReference type="EMBL" id="CAD8062276.1"/>
    </source>
</evidence>
<name>A0A8S1LCB8_9CILI</name>
<gene>
    <name evidence="4" type="ORF">PSON_ATCC_30995.1.T0160261</name>
</gene>
<dbReference type="Proteomes" id="UP000692954">
    <property type="component" value="Unassembled WGS sequence"/>
</dbReference>
<evidence type="ECO:0000259" key="3">
    <source>
        <dbReference type="PROSITE" id="PS51253"/>
    </source>
</evidence>
<protein>
    <recommendedName>
        <fullName evidence="3">HTH CENPB-type domain-containing protein</fullName>
    </recommendedName>
</protein>
<feature type="compositionally biased region" description="Basic and acidic residues" evidence="2">
    <location>
        <begin position="162"/>
        <end position="172"/>
    </location>
</feature>
<organism evidence="4 5">
    <name type="scientific">Paramecium sonneborni</name>
    <dbReference type="NCBI Taxonomy" id="65129"/>
    <lineage>
        <taxon>Eukaryota</taxon>
        <taxon>Sar</taxon>
        <taxon>Alveolata</taxon>
        <taxon>Ciliophora</taxon>
        <taxon>Intramacronucleata</taxon>
        <taxon>Oligohymenophorea</taxon>
        <taxon>Peniculida</taxon>
        <taxon>Parameciidae</taxon>
        <taxon>Paramecium</taxon>
    </lineage>
</organism>
<evidence type="ECO:0000313" key="5">
    <source>
        <dbReference type="Proteomes" id="UP000692954"/>
    </source>
</evidence>
<dbReference type="Pfam" id="PF03221">
    <property type="entry name" value="HTH_Tnp_Tc5"/>
    <property type="match status" value="1"/>
</dbReference>
<dbReference type="GO" id="GO:0003677">
    <property type="term" value="F:DNA binding"/>
    <property type="evidence" value="ECO:0007669"/>
    <property type="project" value="UniProtKB-KW"/>
</dbReference>
<dbReference type="PROSITE" id="PS51253">
    <property type="entry name" value="HTH_CENPB"/>
    <property type="match status" value="1"/>
</dbReference>
<dbReference type="AlphaFoldDB" id="A0A8S1LCB8"/>
<evidence type="ECO:0000256" key="1">
    <source>
        <dbReference type="ARBA" id="ARBA00023125"/>
    </source>
</evidence>
<feature type="domain" description="HTH CENPB-type" evidence="3">
    <location>
        <begin position="69"/>
        <end position="138"/>
    </location>
</feature>
<dbReference type="EMBL" id="CAJJDN010000016">
    <property type="protein sequence ID" value="CAD8062276.1"/>
    <property type="molecule type" value="Genomic_DNA"/>
</dbReference>
<dbReference type="OrthoDB" id="302917at2759"/>
<feature type="region of interest" description="Disordered" evidence="2">
    <location>
        <begin position="162"/>
        <end position="194"/>
    </location>
</feature>
<accession>A0A8S1LCB8</accession>
<evidence type="ECO:0000256" key="2">
    <source>
        <dbReference type="SAM" id="MobiDB-lite"/>
    </source>
</evidence>
<reference evidence="4" key="1">
    <citation type="submission" date="2021-01" db="EMBL/GenBank/DDBJ databases">
        <authorList>
            <consortium name="Genoscope - CEA"/>
            <person name="William W."/>
        </authorList>
    </citation>
    <scope>NUCLEOTIDE SEQUENCE</scope>
</reference>